<comment type="caution">
    <text evidence="4">The sequence shown here is derived from an EMBL/GenBank/DDBJ whole genome shotgun (WGS) entry which is preliminary data.</text>
</comment>
<dbReference type="PANTHER" id="PTHR43265:SF1">
    <property type="entry name" value="ESTERASE ESTD"/>
    <property type="match status" value="1"/>
</dbReference>
<name>A0ABW5NQ35_9FLAO</name>
<keyword evidence="5" id="KW-1185">Reference proteome</keyword>
<sequence length="462" mass="50199">MKKTLLLLMMLFSASLFAQDISGKWQGNLVIPGGKLRLVLNISAGVGGYTATMDSPDQGSKDMPVDKIAFTDNTLTFSIAAAGISYKGKLENDIIKGTFNQGTYALALDLSKGEIIETKAKRPQEPKAPFPYYTEDIIFKNEKAGINLGGTLTLPKKEGNYPVVILISGSGAQDRNEEIMDHKPFLVLADHLTRNGIGVFRYDDRGVGKSGGNPINDTSADFATDTQAAFDYLLTRKEVNKKKIGLLGHSEGGLIAQLVAEKNANIAFIVSLAGPGIKGSELMVLQNYLAGKADGIPENELTTMGATLRKVYNTITTENDEKIRKATVNDILTKEFGAFFASKGVPKDEIVRVVAGQTEQLTSPWFVYFLRYDPAPVIEKLKCPILAINGSKDIQVAADANLDGIKRAAEKGGNKKVTTKKLMNLNHLFQECTTGSLQEYGEIEQTIAPVALDEITNWILKQ</sequence>
<dbReference type="EMBL" id="JBHUMD010000005">
    <property type="protein sequence ID" value="MFD2601167.1"/>
    <property type="molecule type" value="Genomic_DNA"/>
</dbReference>
<dbReference type="RefSeq" id="WP_379819794.1">
    <property type="nucleotide sequence ID" value="NZ_JBHUMD010000005.1"/>
</dbReference>
<dbReference type="Gene3D" id="3.40.50.1820">
    <property type="entry name" value="alpha/beta hydrolase"/>
    <property type="match status" value="1"/>
</dbReference>
<proteinExistence type="predicted"/>
<keyword evidence="1 4" id="KW-0378">Hydrolase</keyword>
<dbReference type="GO" id="GO:0016787">
    <property type="term" value="F:hydrolase activity"/>
    <property type="evidence" value="ECO:0007669"/>
    <property type="project" value="UniProtKB-KW"/>
</dbReference>
<dbReference type="InterPro" id="IPR022742">
    <property type="entry name" value="Hydrolase_4"/>
</dbReference>
<organism evidence="4 5">
    <name type="scientific">Flavobacterium suzhouense</name>
    <dbReference type="NCBI Taxonomy" id="1529638"/>
    <lineage>
        <taxon>Bacteria</taxon>
        <taxon>Pseudomonadati</taxon>
        <taxon>Bacteroidota</taxon>
        <taxon>Flavobacteriia</taxon>
        <taxon>Flavobacteriales</taxon>
        <taxon>Flavobacteriaceae</taxon>
        <taxon>Flavobacterium</taxon>
    </lineage>
</organism>
<dbReference type="SUPFAM" id="SSF53474">
    <property type="entry name" value="alpha/beta-Hydrolases"/>
    <property type="match status" value="1"/>
</dbReference>
<dbReference type="Proteomes" id="UP001597480">
    <property type="component" value="Unassembled WGS sequence"/>
</dbReference>
<dbReference type="Pfam" id="PF12146">
    <property type="entry name" value="Hydrolase_4"/>
    <property type="match status" value="1"/>
</dbReference>
<evidence type="ECO:0000313" key="5">
    <source>
        <dbReference type="Proteomes" id="UP001597480"/>
    </source>
</evidence>
<dbReference type="InterPro" id="IPR029058">
    <property type="entry name" value="AB_hydrolase_fold"/>
</dbReference>
<keyword evidence="2" id="KW-0732">Signal</keyword>
<accession>A0ABW5NQ35</accession>
<dbReference type="InterPro" id="IPR002471">
    <property type="entry name" value="Pept_S9_AS"/>
</dbReference>
<evidence type="ECO:0000256" key="1">
    <source>
        <dbReference type="ARBA" id="ARBA00022801"/>
    </source>
</evidence>
<dbReference type="PROSITE" id="PS00708">
    <property type="entry name" value="PRO_ENDOPEP_SER"/>
    <property type="match status" value="1"/>
</dbReference>
<feature type="signal peptide" evidence="2">
    <location>
        <begin position="1"/>
        <end position="18"/>
    </location>
</feature>
<dbReference type="InterPro" id="IPR053145">
    <property type="entry name" value="AB_hydrolase_Est10"/>
</dbReference>
<dbReference type="PANTHER" id="PTHR43265">
    <property type="entry name" value="ESTERASE ESTD"/>
    <property type="match status" value="1"/>
</dbReference>
<reference evidence="5" key="1">
    <citation type="journal article" date="2019" name="Int. J. Syst. Evol. Microbiol.">
        <title>The Global Catalogue of Microorganisms (GCM) 10K type strain sequencing project: providing services to taxonomists for standard genome sequencing and annotation.</title>
        <authorList>
            <consortium name="The Broad Institute Genomics Platform"/>
            <consortium name="The Broad Institute Genome Sequencing Center for Infectious Disease"/>
            <person name="Wu L."/>
            <person name="Ma J."/>
        </authorList>
    </citation>
    <scope>NUCLEOTIDE SEQUENCE [LARGE SCALE GENOMIC DNA]</scope>
    <source>
        <strain evidence="5">KCTC 42107</strain>
    </source>
</reference>
<evidence type="ECO:0000259" key="3">
    <source>
        <dbReference type="Pfam" id="PF12146"/>
    </source>
</evidence>
<evidence type="ECO:0000256" key="2">
    <source>
        <dbReference type="SAM" id="SignalP"/>
    </source>
</evidence>
<evidence type="ECO:0000313" key="4">
    <source>
        <dbReference type="EMBL" id="MFD2601167.1"/>
    </source>
</evidence>
<protein>
    <submittedName>
        <fullName evidence="4">Alpha/beta hydrolase</fullName>
    </submittedName>
</protein>
<feature type="domain" description="Serine aminopeptidase S33" evidence="3">
    <location>
        <begin position="188"/>
        <end position="286"/>
    </location>
</feature>
<feature type="chain" id="PRO_5046480271" evidence="2">
    <location>
        <begin position="19"/>
        <end position="462"/>
    </location>
</feature>
<gene>
    <name evidence="4" type="ORF">ACFSR3_03790</name>
</gene>